<protein>
    <submittedName>
        <fullName evidence="2">Uncharacterized protein</fullName>
    </submittedName>
</protein>
<keyword evidence="3" id="KW-1185">Reference proteome</keyword>
<reference evidence="3" key="1">
    <citation type="submission" date="2016-11" db="EMBL/GenBank/DDBJ databases">
        <authorList>
            <person name="Varghese N."/>
            <person name="Submissions S."/>
        </authorList>
    </citation>
    <scope>NUCLEOTIDE SEQUENCE [LARGE SCALE GENOMIC DNA]</scope>
    <source>
        <strain evidence="3">DSM 17957</strain>
    </source>
</reference>
<keyword evidence="1" id="KW-0812">Transmembrane</keyword>
<evidence type="ECO:0000313" key="2">
    <source>
        <dbReference type="EMBL" id="SHJ91962.1"/>
    </source>
</evidence>
<accession>A0A1M6N8E3</accession>
<keyword evidence="1" id="KW-1133">Transmembrane helix</keyword>
<dbReference type="RefSeq" id="WP_190014612.1">
    <property type="nucleotide sequence ID" value="NZ_FQZV01000053.1"/>
</dbReference>
<dbReference type="AlphaFoldDB" id="A0A1M6N8E3"/>
<dbReference type="EMBL" id="FQZV01000053">
    <property type="protein sequence ID" value="SHJ91962.1"/>
    <property type="molecule type" value="Genomic_DNA"/>
</dbReference>
<evidence type="ECO:0000256" key="1">
    <source>
        <dbReference type="SAM" id="Phobius"/>
    </source>
</evidence>
<keyword evidence="1" id="KW-0472">Membrane</keyword>
<organism evidence="2 3">
    <name type="scientific">Geosporobacter subterraneus DSM 17957</name>
    <dbReference type="NCBI Taxonomy" id="1121919"/>
    <lineage>
        <taxon>Bacteria</taxon>
        <taxon>Bacillati</taxon>
        <taxon>Bacillota</taxon>
        <taxon>Clostridia</taxon>
        <taxon>Peptostreptococcales</taxon>
        <taxon>Thermotaleaceae</taxon>
        <taxon>Geosporobacter</taxon>
    </lineage>
</organism>
<evidence type="ECO:0000313" key="3">
    <source>
        <dbReference type="Proteomes" id="UP000184536"/>
    </source>
</evidence>
<gene>
    <name evidence="2" type="ORF">SAMN02745975_03225</name>
</gene>
<dbReference type="Proteomes" id="UP000184536">
    <property type="component" value="Unassembled WGS sequence"/>
</dbReference>
<proteinExistence type="predicted"/>
<feature type="transmembrane region" description="Helical" evidence="1">
    <location>
        <begin position="32"/>
        <end position="51"/>
    </location>
</feature>
<sequence length="55" mass="6678">MNELTKDELDFLFYKSEKTSGRSRLHGMLKNIFRSAVLPKFFFVILFLEWIRHNL</sequence>
<name>A0A1M6N8E3_9FIRM</name>